<dbReference type="Proteomes" id="UP000291116">
    <property type="component" value="Unassembled WGS sequence"/>
</dbReference>
<reference evidence="2 3" key="1">
    <citation type="submission" date="2019-01" db="EMBL/GenBank/DDBJ databases">
        <authorList>
            <person name="Ferrante I. M."/>
        </authorList>
    </citation>
    <scope>NUCLEOTIDE SEQUENCE [LARGE SCALE GENOMIC DNA]</scope>
    <source>
        <strain evidence="2 3">B856</strain>
    </source>
</reference>
<evidence type="ECO:0000313" key="2">
    <source>
        <dbReference type="EMBL" id="VEU38137.1"/>
    </source>
</evidence>
<dbReference type="InterPro" id="IPR011989">
    <property type="entry name" value="ARM-like"/>
</dbReference>
<organism evidence="2 3">
    <name type="scientific">Pseudo-nitzschia multistriata</name>
    <dbReference type="NCBI Taxonomy" id="183589"/>
    <lineage>
        <taxon>Eukaryota</taxon>
        <taxon>Sar</taxon>
        <taxon>Stramenopiles</taxon>
        <taxon>Ochrophyta</taxon>
        <taxon>Bacillariophyta</taxon>
        <taxon>Bacillariophyceae</taxon>
        <taxon>Bacillariophycidae</taxon>
        <taxon>Bacillariales</taxon>
        <taxon>Bacillariaceae</taxon>
        <taxon>Pseudo-nitzschia</taxon>
    </lineage>
</organism>
<keyword evidence="3" id="KW-1185">Reference proteome</keyword>
<dbReference type="InterPro" id="IPR016024">
    <property type="entry name" value="ARM-type_fold"/>
</dbReference>
<protein>
    <submittedName>
        <fullName evidence="2">Uncharacterized protein</fullName>
    </submittedName>
</protein>
<feature type="region of interest" description="Disordered" evidence="1">
    <location>
        <begin position="222"/>
        <end position="242"/>
    </location>
</feature>
<dbReference type="EMBL" id="CAACVS010000156">
    <property type="protein sequence ID" value="VEU38137.1"/>
    <property type="molecule type" value="Genomic_DNA"/>
</dbReference>
<dbReference type="OrthoDB" id="43631at2759"/>
<dbReference type="SUPFAM" id="SSF48371">
    <property type="entry name" value="ARM repeat"/>
    <property type="match status" value="1"/>
</dbReference>
<evidence type="ECO:0000313" key="3">
    <source>
        <dbReference type="Proteomes" id="UP000291116"/>
    </source>
</evidence>
<dbReference type="AlphaFoldDB" id="A0A448Z7V8"/>
<evidence type="ECO:0000256" key="1">
    <source>
        <dbReference type="SAM" id="MobiDB-lite"/>
    </source>
</evidence>
<proteinExistence type="predicted"/>
<dbReference type="Gene3D" id="1.25.10.10">
    <property type="entry name" value="Leucine-rich Repeat Variant"/>
    <property type="match status" value="1"/>
</dbReference>
<sequence>MAMLISTPNLMDSLITLSNRQPSPGDSVETVMEIIRAKSIASRTVLNLSWSPKNKVLMSKNVALIQALCKIALQREAPYRNSKTMKDILIQARRHSLASLRNISAVPNQNKVALCRYNDGKLLDILTDVVLNETDENVVDYSFSAIDNLTIPDTAEAIVERAALVLALKNVLLEDTDESRKGNNHHSIKCHCASATILVLERAITPDKPCYENFRELLDTINPSNPTDSTDEPAVPLNATAV</sequence>
<gene>
    <name evidence="2" type="ORF">PSNMU_V1.4_AUG-EV-PASAV3_0049510</name>
</gene>
<name>A0A448Z7V8_9STRA</name>
<accession>A0A448Z7V8</accession>